<protein>
    <submittedName>
        <fullName evidence="2">N-acetyltransferase</fullName>
    </submittedName>
</protein>
<keyword evidence="3" id="KW-1185">Reference proteome</keyword>
<dbReference type="InterPro" id="IPR000182">
    <property type="entry name" value="GNAT_dom"/>
</dbReference>
<comment type="caution">
    <text evidence="2">The sequence shown here is derived from an EMBL/GenBank/DDBJ whole genome shotgun (WGS) entry which is preliminary data.</text>
</comment>
<sequence length="173" mass="17593">MTIRPAGGGDVAAIDALLRHCFPAPAEAVLVRDLCIEGDMLLTLVADDAMSADLAGLVAFSRMAVTINDRPVAAAALAPIAVDPAWRHRGVADALIAAGLEHLEAAGIVLCFVLGDPAFYGRFGFAADIAAGFSSPYAGEHFMALPLQGGLIPCGVRGNAAHAAAFARLGTSA</sequence>
<reference evidence="3" key="1">
    <citation type="journal article" date="2019" name="Int. J. Syst. Evol. Microbiol.">
        <title>The Global Catalogue of Microorganisms (GCM) 10K type strain sequencing project: providing services to taxonomists for standard genome sequencing and annotation.</title>
        <authorList>
            <consortium name="The Broad Institute Genomics Platform"/>
            <consortium name="The Broad Institute Genome Sequencing Center for Infectious Disease"/>
            <person name="Wu L."/>
            <person name="Ma J."/>
        </authorList>
    </citation>
    <scope>NUCLEOTIDE SEQUENCE [LARGE SCALE GENOMIC DNA]</scope>
    <source>
        <strain evidence="3">JCM 14603</strain>
    </source>
</reference>
<evidence type="ECO:0000313" key="2">
    <source>
        <dbReference type="EMBL" id="GAA0662221.1"/>
    </source>
</evidence>
<accession>A0ABP3SVS2</accession>
<dbReference type="InterPro" id="IPR016181">
    <property type="entry name" value="Acyl_CoA_acyltransferase"/>
</dbReference>
<evidence type="ECO:0000313" key="3">
    <source>
        <dbReference type="Proteomes" id="UP001500238"/>
    </source>
</evidence>
<dbReference type="Pfam" id="PF13527">
    <property type="entry name" value="Acetyltransf_9"/>
    <property type="match status" value="1"/>
</dbReference>
<feature type="domain" description="N-acetyltransferase" evidence="1">
    <location>
        <begin position="1"/>
        <end position="148"/>
    </location>
</feature>
<dbReference type="Gene3D" id="3.40.630.30">
    <property type="match status" value="1"/>
</dbReference>
<dbReference type="PROSITE" id="PS51186">
    <property type="entry name" value="GNAT"/>
    <property type="match status" value="1"/>
</dbReference>
<dbReference type="Proteomes" id="UP001500238">
    <property type="component" value="Unassembled WGS sequence"/>
</dbReference>
<dbReference type="SUPFAM" id="SSF55729">
    <property type="entry name" value="Acyl-CoA N-acyltransferases (Nat)"/>
    <property type="match status" value="1"/>
</dbReference>
<proteinExistence type="predicted"/>
<name>A0ABP3SVS2_9SPHN</name>
<dbReference type="EMBL" id="BAAAES010000006">
    <property type="protein sequence ID" value="GAA0662221.1"/>
    <property type="molecule type" value="Genomic_DNA"/>
</dbReference>
<evidence type="ECO:0000259" key="1">
    <source>
        <dbReference type="PROSITE" id="PS51186"/>
    </source>
</evidence>
<organism evidence="2 3">
    <name type="scientific">Sphingomonas insulae</name>
    <dbReference type="NCBI Taxonomy" id="424800"/>
    <lineage>
        <taxon>Bacteria</taxon>
        <taxon>Pseudomonadati</taxon>
        <taxon>Pseudomonadota</taxon>
        <taxon>Alphaproteobacteria</taxon>
        <taxon>Sphingomonadales</taxon>
        <taxon>Sphingomonadaceae</taxon>
        <taxon>Sphingomonas</taxon>
    </lineage>
</organism>
<dbReference type="RefSeq" id="WP_163959685.1">
    <property type="nucleotide sequence ID" value="NZ_BAAAES010000006.1"/>
</dbReference>
<gene>
    <name evidence="2" type="ORF">GCM10009102_08930</name>
</gene>